<keyword evidence="11 15" id="KW-0067">ATP-binding</keyword>
<dbReference type="EC" id="2.7.9.2" evidence="5 15"/>
<dbReference type="PIRSF" id="PIRSF000854">
    <property type="entry name" value="PEP_synthase"/>
    <property type="match status" value="1"/>
</dbReference>
<evidence type="ECO:0000256" key="12">
    <source>
        <dbReference type="ARBA" id="ARBA00022842"/>
    </source>
</evidence>
<dbReference type="NCBIfam" id="TIGR01418">
    <property type="entry name" value="PEP_synth"/>
    <property type="match status" value="1"/>
</dbReference>
<dbReference type="InterPro" id="IPR040442">
    <property type="entry name" value="Pyrv_kinase-like_dom_sf"/>
</dbReference>
<keyword evidence="7 15" id="KW-0808">Transferase</keyword>
<dbReference type="SUPFAM" id="SSF56059">
    <property type="entry name" value="Glutathione synthetase ATP-binding domain-like"/>
    <property type="match status" value="1"/>
</dbReference>
<name>A0A967ASM5_9FLAO</name>
<dbReference type="InterPro" id="IPR002192">
    <property type="entry name" value="PPDK_AMP/ATP-bd"/>
</dbReference>
<dbReference type="FunFam" id="3.30.1490.20:FF:000010">
    <property type="entry name" value="Phosphoenolpyruvate synthase"/>
    <property type="match status" value="1"/>
</dbReference>
<protein>
    <recommendedName>
        <fullName evidence="6 15">Phosphoenolpyruvate synthase</fullName>
        <shortName evidence="15">PEP synthase</shortName>
        <ecNumber evidence="5 15">2.7.9.2</ecNumber>
    </recommendedName>
    <alternativeName>
        <fullName evidence="13 15">Pyruvate, water dikinase</fullName>
    </alternativeName>
</protein>
<dbReference type="InterPro" id="IPR018274">
    <property type="entry name" value="PEP_util_AS"/>
</dbReference>
<keyword evidence="12 15" id="KW-0460">Magnesium</keyword>
<reference evidence="19" key="2">
    <citation type="submission" date="2020-03" db="EMBL/GenBank/DDBJ databases">
        <title>Flavobacteriaceae bacterium strain TP-CH-4, a member of the family Flavobacteriaceae isolated from a deep-sea seamount.</title>
        <authorList>
            <person name="Zhang D.-C."/>
        </authorList>
    </citation>
    <scope>NUCLEOTIDE SEQUENCE</scope>
    <source>
        <strain evidence="19">TP-CH-4</strain>
    </source>
</reference>
<keyword evidence="8 15" id="KW-0479">Metal-binding</keyword>
<proteinExistence type="inferred from homology"/>
<comment type="caution">
    <text evidence="19">The sequence shown here is derived from an EMBL/GenBank/DDBJ whole genome shotgun (WGS) entry which is preliminary data.</text>
</comment>
<dbReference type="PANTHER" id="PTHR43030:SF1">
    <property type="entry name" value="PHOSPHOENOLPYRUVATE SYNTHASE"/>
    <property type="match status" value="1"/>
</dbReference>
<dbReference type="Pfam" id="PF02896">
    <property type="entry name" value="PEP-utilizers_C"/>
    <property type="match status" value="1"/>
</dbReference>
<gene>
    <name evidence="19" type="primary">ppsA</name>
    <name evidence="19" type="ORF">FK220_009710</name>
</gene>
<evidence type="ECO:0000259" key="16">
    <source>
        <dbReference type="Pfam" id="PF00391"/>
    </source>
</evidence>
<dbReference type="Gene3D" id="3.30.1490.20">
    <property type="entry name" value="ATP-grasp fold, A domain"/>
    <property type="match status" value="1"/>
</dbReference>
<evidence type="ECO:0000256" key="4">
    <source>
        <dbReference type="ARBA" id="ARBA00007837"/>
    </source>
</evidence>
<comment type="similarity">
    <text evidence="4 15">Belongs to the PEP-utilizing enzyme family.</text>
</comment>
<evidence type="ECO:0000259" key="18">
    <source>
        <dbReference type="Pfam" id="PF02896"/>
    </source>
</evidence>
<dbReference type="Gene3D" id="3.50.30.10">
    <property type="entry name" value="Phosphohistidine domain"/>
    <property type="match status" value="1"/>
</dbReference>
<evidence type="ECO:0000256" key="10">
    <source>
        <dbReference type="ARBA" id="ARBA00022777"/>
    </source>
</evidence>
<evidence type="ECO:0000256" key="5">
    <source>
        <dbReference type="ARBA" id="ARBA00011996"/>
    </source>
</evidence>
<dbReference type="SUPFAM" id="SSF52009">
    <property type="entry name" value="Phosphohistidine domain"/>
    <property type="match status" value="1"/>
</dbReference>
<dbReference type="InterPro" id="IPR008279">
    <property type="entry name" value="PEP-util_enz_mobile_dom"/>
</dbReference>
<evidence type="ECO:0000256" key="3">
    <source>
        <dbReference type="ARBA" id="ARBA00004742"/>
    </source>
</evidence>
<dbReference type="FunFam" id="3.30.470.20:FF:000017">
    <property type="entry name" value="Phosphoenolpyruvate synthase"/>
    <property type="match status" value="1"/>
</dbReference>
<dbReference type="PANTHER" id="PTHR43030">
    <property type="entry name" value="PHOSPHOENOLPYRUVATE SYNTHASE"/>
    <property type="match status" value="1"/>
</dbReference>
<comment type="function">
    <text evidence="2 15">Catalyzes the phosphorylation of pyruvate to phosphoenolpyruvate.</text>
</comment>
<dbReference type="GO" id="GO:0008986">
    <property type="term" value="F:pyruvate, water dikinase activity"/>
    <property type="evidence" value="ECO:0007669"/>
    <property type="project" value="UniProtKB-EC"/>
</dbReference>
<feature type="domain" description="Pyruvate phosphate dikinase AMP/ATP-binding" evidence="17">
    <location>
        <begin position="17"/>
        <end position="343"/>
    </location>
</feature>
<organism evidence="19 20">
    <name type="scientific">Pelagihabitans pacificus</name>
    <dbReference type="NCBI Taxonomy" id="2696054"/>
    <lineage>
        <taxon>Bacteria</taxon>
        <taxon>Pseudomonadati</taxon>
        <taxon>Bacteroidota</taxon>
        <taxon>Flavobacteriia</taxon>
        <taxon>Flavobacteriales</taxon>
        <taxon>Flavobacteriaceae</taxon>
        <taxon>Pelagihabitans</taxon>
    </lineage>
</organism>
<reference evidence="19" key="1">
    <citation type="submission" date="2019-07" db="EMBL/GenBank/DDBJ databases">
        <authorList>
            <person name="De-Chao Zhang Q."/>
        </authorList>
    </citation>
    <scope>NUCLEOTIDE SEQUENCE</scope>
    <source>
        <strain evidence="19">TP-CH-4</strain>
    </source>
</reference>
<sequence length="800" mass="88393">MKKQIKTFGTIGISDIASVGGKNASLGEMYNQLTQKGVRIPNGFATTSSAFWHFLEEHDIREALKKILTELDRKQFSNLSVIGERARNLILKHPFSATFSTAIIHAYRELCGQEYKAVAVRSSATAEDLPDASFAGQHDTFLNIQGEEALLVAVKKCFASLYTNRAIKYREDKGFEHSEIALSVGIQLMVRSDKGCSGVGFTIEPESGFDNAILLSGVWGLGENIVQGIVNPDEFYVFKPGLRKGTYPIIQKKLGDKELTMVYASNEVAATTLNVDTPPERQQQYVLSDEEIVTLAKWALLIEDHYKKPMDIEWAKDGVTNELFITQARPETVHHTKNKNIHIEYRLKEKGKVLAQGNAVGSKIKVGHALLLQSPREAIDLKPDTIIVTDTITPDWDPLLKRVGGIITNKGGRTSHAAIVARELGVPAIVGCGNATATIENGKTVTLSCAQGKTGYIYQGALAFEEEEIDFSNIRMPKTEAKFILADPENAFSLSFYPNNGVGLLRMEFIITHMVKVHPMALIKFDEVTDSEDKKEIEKLTKNYVDRSAYFVDTLSQGIATIAAAFYPKEVIVRLSDFKTNEYANLIGGTPFEPKEENPMLGFRGASRYYSELYKDGFALECAAIKKVRDTMGLTNLKVMVPFCRTVQEGKQVLRIMEANGLKQGVNTLEVYTMIEIPSNVILGEQFAEIFDGFSIGSNDLTQLTLGIDRDSEIMGQLFDENEEAARKMIALAIQTAREKSVKIGLCGQAPSDFPEFADFLVKEGINSISFNPDALLKGINNINKAERKAIESGTLIGSN</sequence>
<evidence type="ECO:0000256" key="8">
    <source>
        <dbReference type="ARBA" id="ARBA00022723"/>
    </source>
</evidence>
<dbReference type="NCBIfam" id="NF005057">
    <property type="entry name" value="PRK06464.1"/>
    <property type="match status" value="1"/>
</dbReference>
<evidence type="ECO:0000313" key="19">
    <source>
        <dbReference type="EMBL" id="NHF59616.1"/>
    </source>
</evidence>
<dbReference type="InterPro" id="IPR036637">
    <property type="entry name" value="Phosphohistidine_dom_sf"/>
</dbReference>
<dbReference type="InterPro" id="IPR000121">
    <property type="entry name" value="PEP_util_C"/>
</dbReference>
<dbReference type="GO" id="GO:0005524">
    <property type="term" value="F:ATP binding"/>
    <property type="evidence" value="ECO:0007669"/>
    <property type="project" value="UniProtKB-KW"/>
</dbReference>
<comment type="catalytic activity">
    <reaction evidence="14 15">
        <text>pyruvate + ATP + H2O = phosphoenolpyruvate + AMP + phosphate + 2 H(+)</text>
        <dbReference type="Rhea" id="RHEA:11364"/>
        <dbReference type="ChEBI" id="CHEBI:15361"/>
        <dbReference type="ChEBI" id="CHEBI:15377"/>
        <dbReference type="ChEBI" id="CHEBI:15378"/>
        <dbReference type="ChEBI" id="CHEBI:30616"/>
        <dbReference type="ChEBI" id="CHEBI:43474"/>
        <dbReference type="ChEBI" id="CHEBI:58702"/>
        <dbReference type="ChEBI" id="CHEBI:456215"/>
        <dbReference type="EC" id="2.7.9.2"/>
    </reaction>
</comment>
<comment type="pathway">
    <text evidence="3 15">Carbohydrate biosynthesis; gluconeogenesis.</text>
</comment>
<evidence type="ECO:0000256" key="13">
    <source>
        <dbReference type="ARBA" id="ARBA00033470"/>
    </source>
</evidence>
<accession>A0A967ASM5</accession>
<evidence type="ECO:0000256" key="9">
    <source>
        <dbReference type="ARBA" id="ARBA00022741"/>
    </source>
</evidence>
<dbReference type="SUPFAM" id="SSF51621">
    <property type="entry name" value="Phosphoenolpyruvate/pyruvate domain"/>
    <property type="match status" value="1"/>
</dbReference>
<evidence type="ECO:0000259" key="17">
    <source>
        <dbReference type="Pfam" id="PF01326"/>
    </source>
</evidence>
<dbReference type="EMBL" id="VIKU02000002">
    <property type="protein sequence ID" value="NHF59616.1"/>
    <property type="molecule type" value="Genomic_DNA"/>
</dbReference>
<evidence type="ECO:0000256" key="6">
    <source>
        <dbReference type="ARBA" id="ARBA00021623"/>
    </source>
</evidence>
<evidence type="ECO:0000256" key="2">
    <source>
        <dbReference type="ARBA" id="ARBA00002988"/>
    </source>
</evidence>
<dbReference type="InterPro" id="IPR023151">
    <property type="entry name" value="PEP_util_CS"/>
</dbReference>
<dbReference type="Pfam" id="PF01326">
    <property type="entry name" value="PPDK_N"/>
    <property type="match status" value="1"/>
</dbReference>
<dbReference type="AlphaFoldDB" id="A0A967ASM5"/>
<dbReference type="Pfam" id="PF00391">
    <property type="entry name" value="PEP-utilizers"/>
    <property type="match status" value="1"/>
</dbReference>
<evidence type="ECO:0000256" key="11">
    <source>
        <dbReference type="ARBA" id="ARBA00022840"/>
    </source>
</evidence>
<evidence type="ECO:0000256" key="1">
    <source>
        <dbReference type="ARBA" id="ARBA00001946"/>
    </source>
</evidence>
<dbReference type="RefSeq" id="WP_152574109.1">
    <property type="nucleotide sequence ID" value="NZ_VIKU02000002.1"/>
</dbReference>
<dbReference type="PROSITE" id="PS00742">
    <property type="entry name" value="PEP_ENZYMES_2"/>
    <property type="match status" value="1"/>
</dbReference>
<feature type="domain" description="PEP-utilising enzyme C-terminal" evidence="18">
    <location>
        <begin position="497"/>
        <end position="779"/>
    </location>
</feature>
<evidence type="ECO:0000256" key="14">
    <source>
        <dbReference type="ARBA" id="ARBA00047700"/>
    </source>
</evidence>
<dbReference type="InterPro" id="IPR013815">
    <property type="entry name" value="ATP_grasp_subdomain_1"/>
</dbReference>
<evidence type="ECO:0000256" key="7">
    <source>
        <dbReference type="ARBA" id="ARBA00022679"/>
    </source>
</evidence>
<comment type="cofactor">
    <cofactor evidence="1 15">
        <name>Mg(2+)</name>
        <dbReference type="ChEBI" id="CHEBI:18420"/>
    </cofactor>
</comment>
<keyword evidence="20" id="KW-1185">Reference proteome</keyword>
<dbReference type="PROSITE" id="PS00370">
    <property type="entry name" value="PEP_ENZYMES_PHOS_SITE"/>
    <property type="match status" value="1"/>
</dbReference>
<dbReference type="GO" id="GO:0046872">
    <property type="term" value="F:metal ion binding"/>
    <property type="evidence" value="ECO:0007669"/>
    <property type="project" value="UniProtKB-KW"/>
</dbReference>
<dbReference type="InterPro" id="IPR006319">
    <property type="entry name" value="PEP_synth"/>
</dbReference>
<keyword evidence="9 15" id="KW-0547">Nucleotide-binding</keyword>
<dbReference type="Gene3D" id="3.30.470.20">
    <property type="entry name" value="ATP-grasp fold, B domain"/>
    <property type="match status" value="1"/>
</dbReference>
<keyword evidence="10 15" id="KW-0418">Kinase</keyword>
<evidence type="ECO:0000313" key="20">
    <source>
        <dbReference type="Proteomes" id="UP000707206"/>
    </source>
</evidence>
<dbReference type="Proteomes" id="UP000707206">
    <property type="component" value="Unassembled WGS sequence"/>
</dbReference>
<feature type="domain" description="PEP-utilising enzyme mobile" evidence="16">
    <location>
        <begin position="382"/>
        <end position="452"/>
    </location>
</feature>
<evidence type="ECO:0000256" key="15">
    <source>
        <dbReference type="PIRNR" id="PIRNR000854"/>
    </source>
</evidence>
<dbReference type="InterPro" id="IPR015813">
    <property type="entry name" value="Pyrv/PenolPyrv_kinase-like_dom"/>
</dbReference>
<dbReference type="Gene3D" id="3.20.20.60">
    <property type="entry name" value="Phosphoenolpyruvate-binding domains"/>
    <property type="match status" value="1"/>
</dbReference>